<comment type="catalytic activity">
    <reaction evidence="7">
        <text>holo-[peptidyl-carrier protein] + L-cysteine + ATP = L-cysteinyl-[peptidyl-carrier protein] + AMP + diphosphate</text>
        <dbReference type="Rhea" id="RHEA:61680"/>
        <dbReference type="Rhea" id="RHEA-COMP:11480"/>
        <dbReference type="Rhea" id="RHEA-COMP:15906"/>
        <dbReference type="ChEBI" id="CHEBI:30616"/>
        <dbReference type="ChEBI" id="CHEBI:33019"/>
        <dbReference type="ChEBI" id="CHEBI:35235"/>
        <dbReference type="ChEBI" id="CHEBI:64479"/>
        <dbReference type="ChEBI" id="CHEBI:144926"/>
        <dbReference type="ChEBI" id="CHEBI:456215"/>
        <dbReference type="EC" id="6.2.1.69"/>
    </reaction>
    <physiologicalReaction direction="left-to-right" evidence="7">
        <dbReference type="Rhea" id="RHEA:61681"/>
    </physiologicalReaction>
</comment>
<dbReference type="CDD" id="cd02440">
    <property type="entry name" value="AdoMet_MTases"/>
    <property type="match status" value="1"/>
</dbReference>
<dbReference type="Pfam" id="PF18563">
    <property type="entry name" value="TubC_N"/>
    <property type="match status" value="1"/>
</dbReference>
<accession>A0A844TG51</accession>
<dbReference type="InterPro" id="IPR020845">
    <property type="entry name" value="AMP-binding_CS"/>
</dbReference>
<dbReference type="OrthoDB" id="9803968at2"/>
<dbReference type="FunFam" id="3.30.559.10:FF:000023">
    <property type="entry name" value="Non-ribosomal peptide synthetase"/>
    <property type="match status" value="1"/>
</dbReference>
<comment type="cofactor">
    <cofactor evidence="1">
        <name>pantetheine 4'-phosphate</name>
        <dbReference type="ChEBI" id="CHEBI:47942"/>
    </cofactor>
</comment>
<dbReference type="PANTHER" id="PTHR45527:SF10">
    <property type="entry name" value="PYOCHELIN SYNTHASE PCHF"/>
    <property type="match status" value="1"/>
</dbReference>
<name>A0A844TG51_9BRAD</name>
<dbReference type="SUPFAM" id="SSF53335">
    <property type="entry name" value="S-adenosyl-L-methionine-dependent methyltransferases"/>
    <property type="match status" value="1"/>
</dbReference>
<dbReference type="InterPro" id="IPR041464">
    <property type="entry name" value="TubC_N"/>
</dbReference>
<dbReference type="InterPro" id="IPR029063">
    <property type="entry name" value="SAM-dependent_MTases_sf"/>
</dbReference>
<dbReference type="Gene3D" id="3.30.559.30">
    <property type="entry name" value="Nonribosomal peptide synthetase, condensation domain"/>
    <property type="match status" value="1"/>
</dbReference>
<dbReference type="InterPro" id="IPR023213">
    <property type="entry name" value="CAT-like_dom_sf"/>
</dbReference>
<dbReference type="InterPro" id="IPR045851">
    <property type="entry name" value="AMP-bd_C_sf"/>
</dbReference>
<comment type="caution">
    <text evidence="11">The sequence shown here is derived from an EMBL/GenBank/DDBJ whole genome shotgun (WGS) entry which is preliminary data.</text>
</comment>
<evidence type="ECO:0000256" key="3">
    <source>
        <dbReference type="ARBA" id="ARBA00022450"/>
    </source>
</evidence>
<feature type="domain" description="Carrier" evidence="10">
    <location>
        <begin position="1413"/>
        <end position="1494"/>
    </location>
</feature>
<dbReference type="GO" id="GO:0072330">
    <property type="term" value="P:monocarboxylic acid biosynthetic process"/>
    <property type="evidence" value="ECO:0007669"/>
    <property type="project" value="UniProtKB-ARBA"/>
</dbReference>
<dbReference type="InterPro" id="IPR057737">
    <property type="entry name" value="Condensation_MtbB-like"/>
</dbReference>
<evidence type="ECO:0000256" key="4">
    <source>
        <dbReference type="ARBA" id="ARBA00022553"/>
    </source>
</evidence>
<keyword evidence="3" id="KW-0596">Phosphopantetheine</keyword>
<dbReference type="Gene3D" id="1.10.1200.10">
    <property type="entry name" value="ACP-like"/>
    <property type="match status" value="1"/>
</dbReference>
<dbReference type="Gene3D" id="3.30.559.10">
    <property type="entry name" value="Chloramphenicol acetyltransferase-like domain"/>
    <property type="match status" value="1"/>
</dbReference>
<dbReference type="Pfam" id="PF00501">
    <property type="entry name" value="AMP-binding"/>
    <property type="match status" value="1"/>
</dbReference>
<evidence type="ECO:0000256" key="7">
    <source>
        <dbReference type="ARBA" id="ARBA00052643"/>
    </source>
</evidence>
<dbReference type="EC" id="6.2.1.69" evidence="8"/>
<dbReference type="Pfam" id="PF00668">
    <property type="entry name" value="Condensation"/>
    <property type="match status" value="1"/>
</dbReference>
<dbReference type="InterPro" id="IPR036736">
    <property type="entry name" value="ACP-like_sf"/>
</dbReference>
<proteinExistence type="predicted"/>
<dbReference type="PROSITE" id="PS00455">
    <property type="entry name" value="AMP_BINDING"/>
    <property type="match status" value="1"/>
</dbReference>
<evidence type="ECO:0000256" key="5">
    <source>
        <dbReference type="ARBA" id="ARBA00022598"/>
    </source>
</evidence>
<dbReference type="SUPFAM" id="SSF56801">
    <property type="entry name" value="Acetyl-CoA synthetase-like"/>
    <property type="match status" value="1"/>
</dbReference>
<comment type="pathway">
    <text evidence="2">Siderophore biosynthesis.</text>
</comment>
<dbReference type="Pfam" id="PF08242">
    <property type="entry name" value="Methyltransf_12"/>
    <property type="match status" value="1"/>
</dbReference>
<dbReference type="Gene3D" id="3.40.50.12780">
    <property type="entry name" value="N-terminal domain of ligase-like"/>
    <property type="match status" value="1"/>
</dbReference>
<dbReference type="CDD" id="cd19535">
    <property type="entry name" value="Cyc_NRPS"/>
    <property type="match status" value="1"/>
</dbReference>
<keyword evidence="5" id="KW-0436">Ligase</keyword>
<dbReference type="InterPro" id="IPR001242">
    <property type="entry name" value="Condensation_dom"/>
</dbReference>
<dbReference type="InterPro" id="IPR020806">
    <property type="entry name" value="PKS_PP-bd"/>
</dbReference>
<dbReference type="Gene3D" id="3.30.300.30">
    <property type="match status" value="2"/>
</dbReference>
<dbReference type="SUPFAM" id="SSF47336">
    <property type="entry name" value="ACP-like"/>
    <property type="match status" value="1"/>
</dbReference>
<dbReference type="InterPro" id="IPR009081">
    <property type="entry name" value="PP-bd_ACP"/>
</dbReference>
<dbReference type="InterPro" id="IPR000873">
    <property type="entry name" value="AMP-dep_synth/lig_dom"/>
</dbReference>
<evidence type="ECO:0000256" key="2">
    <source>
        <dbReference type="ARBA" id="ARBA00004924"/>
    </source>
</evidence>
<dbReference type="NCBIfam" id="TIGR01733">
    <property type="entry name" value="AA-adenyl-dom"/>
    <property type="match status" value="1"/>
</dbReference>
<evidence type="ECO:0000256" key="8">
    <source>
        <dbReference type="ARBA" id="ARBA00066651"/>
    </source>
</evidence>
<keyword evidence="12" id="KW-1185">Reference proteome</keyword>
<sequence length="1816" mass="199101">MNIINLVEEVEALGVELSREGDQLRFRAPQGVMTSELKQRLSTNKSAILRHLSEDSASSEFVIDAAGRHRPFPLTEAQSAYFLGRHSAFEYGGVSCRGYLEIAYPAQTSPQMLDEAWWKLVRRHDVLRLVIADEGYQQVLEEVEPRSIPVDDLTGLNDAQAGRHVEHLREQMLAAPVDYARWPLFDVRLCRCRDQTLLLLAIELILVDAASLYLLIDDLDMLVSGGNLPPVPATTFRDYVVARRAQRQGRRYRRDRNYWLSRLESLPPAPELPMAAALPLAAAADSRRFSRRAFQVTTEQSGRLSAWATARGATLNALMLGAFAEVLGMWSQTRRFTLNLPIFRREQLHPDIDAVIGDFTSVTLLEIDLDAATTFGERVQAIGRQLFDDLDHAAFSGLEMLGELSRRRGASVLMPVVFTSTAGGAPLRRGQAAGSRILRGLTQTPQVSLDCQITEQPDGLLIAWDVRDGLFPPDMIDQMFAAFRSLVERLGHAAALDETHLLTLPEGQAAVRRAVNATGWQHADALLHRALVAQAEQHPGQPALYDHRGTVTYGEWLAAARALAAGLVTAGCRVGERVAILCGKGRMQAIAPLAVLLCGGCYVPIDVDQPAARRNAILSDAGIRLAIADPGCELPPEVIAVQADHDCPLPVAVEAVSPDAPAYVIYTSGSTGTPKGVVISHAAAWNTVADINQRFGITVDDRVLALASLGFDLSVYDLFGVPAAGGALVYPDEERKADPSHWAQLVEQHRVTLWNTVPAQLQMLCDAADGGAPAPSHLRLALVSGDWVPIDLKQRLEWHGPAARLISLGGATEAAIWSIYHPVSAVEAHWSSIPYGRPLANQRMHVVDNRLRERPDWVVGQIAISGSGLALGYLNDPDKTARQFVTRDDGERLYLTGDLGRYWPDGTMEFLGRQDAQVKIRGHRVELGEIAGVLRTHPDVGDAQVLLSAEGTGKMLCAFVEPGRDTRPIAHAVMETLHRRAAAIEHDIDGDAFAALMHGADRVAILAMAARLRDDGLFATPEARHDLGHIYQATGVAGVHQRLLRRWLDGLVDANALSCDDGQYHGLIAADDATVRKVWAEVDDLEQKAGYGSRTLHYIRVCSDQLSGLLRGEVDVRAILFPQGELGTAHAAYRDNLVSQSMNGMVVAVVRTLAEDRRRRDEAPLRVLEVGAGVAGTASDLVPALAEFTPEYWFTDLSEFFLTEARRLFADYPWMQYGIFDMNEDARQQGMTPNSFDVILCANVLHNARHAGEVLRQFKTLLAPGGCVVFIEPFRRHNYPLLVSMEFFPELTGFRDLRADTDQTFFTREQWLTWLREEGAVIADCAPAADSNLATAGQGVFVGQFKTDRSLLRVEDLRGFLRDRLPGYMVPAQIQVLDALPRLRSGKSDRAALQGLVQPERQRPGSAGVSGAAPRDALERQIADVWEHVLGVTQPACDVDFYALGGDSLLLSRMIARLRQQVPAAAGLEWEVLLRHLLREPTIRALAERLRHVQHEQPAAPHLRSALVPLWGDDAAGGRCCVFVHAGTGNLLPYQHLLQALDKTAWPRGIGVELPQHEAFTDLAPDRALTRLAARYADELVRQGDEFTLIGYCLGGLLAAEIARMLTEQGKSVSELVAISAYQPPHVEADALLDYIFARALGASPPELAFPDEPALAAAVAEILQAGSGRIARDAFDRLGERHRGVRDSFAAWSSRSLDQRLSQLRAGGHADGIYYQPDGADLAFARQHVLFAHSMASVGLHRPDAWLGRMVLLRNQASDPLLPGTPQDVAGYWQNICMGDLVIADIAGDHFSCLSRAHAPRLAELIVQHIHRTDA</sequence>
<evidence type="ECO:0000256" key="6">
    <source>
        <dbReference type="ARBA" id="ARBA00022737"/>
    </source>
</evidence>
<dbReference type="SMART" id="SM00823">
    <property type="entry name" value="PKS_PP"/>
    <property type="match status" value="1"/>
</dbReference>
<dbReference type="GO" id="GO:0009403">
    <property type="term" value="P:toxin biosynthetic process"/>
    <property type="evidence" value="ECO:0007669"/>
    <property type="project" value="UniProtKB-ARBA"/>
</dbReference>
<dbReference type="InterPro" id="IPR044894">
    <property type="entry name" value="TubC_N_sf"/>
</dbReference>
<dbReference type="GO" id="GO:0031177">
    <property type="term" value="F:phosphopantetheine binding"/>
    <property type="evidence" value="ECO:0007669"/>
    <property type="project" value="InterPro"/>
</dbReference>
<evidence type="ECO:0000259" key="10">
    <source>
        <dbReference type="PROSITE" id="PS50075"/>
    </source>
</evidence>
<dbReference type="Proteomes" id="UP000449969">
    <property type="component" value="Unassembled WGS sequence"/>
</dbReference>
<dbReference type="PROSITE" id="PS50075">
    <property type="entry name" value="CARRIER"/>
    <property type="match status" value="1"/>
</dbReference>
<dbReference type="SUPFAM" id="SSF52777">
    <property type="entry name" value="CoA-dependent acyltransferases"/>
    <property type="match status" value="2"/>
</dbReference>
<evidence type="ECO:0000313" key="12">
    <source>
        <dbReference type="Proteomes" id="UP000449969"/>
    </source>
</evidence>
<dbReference type="Gene3D" id="3.40.50.150">
    <property type="entry name" value="Vaccinia Virus protein VP39"/>
    <property type="match status" value="1"/>
</dbReference>
<gene>
    <name evidence="11" type="ORF">GPL20_21585</name>
</gene>
<dbReference type="GO" id="GO:0016874">
    <property type="term" value="F:ligase activity"/>
    <property type="evidence" value="ECO:0007669"/>
    <property type="project" value="UniProtKB-KW"/>
</dbReference>
<dbReference type="InterPro" id="IPR029058">
    <property type="entry name" value="AB_hydrolase_fold"/>
</dbReference>
<dbReference type="Pfam" id="PF00550">
    <property type="entry name" value="PP-binding"/>
    <property type="match status" value="1"/>
</dbReference>
<dbReference type="FunFam" id="1.10.1200.10:FF:000016">
    <property type="entry name" value="Non-ribosomal peptide synthase"/>
    <property type="match status" value="1"/>
</dbReference>
<keyword evidence="6" id="KW-0677">Repeat</keyword>
<evidence type="ECO:0000256" key="1">
    <source>
        <dbReference type="ARBA" id="ARBA00001957"/>
    </source>
</evidence>
<dbReference type="Gene3D" id="3.40.50.1820">
    <property type="entry name" value="alpha/beta hydrolase"/>
    <property type="match status" value="1"/>
</dbReference>
<protein>
    <recommendedName>
        <fullName evidence="9">L-cysteine--[L-cysteinyl-carrier protein] ligase</fullName>
        <ecNumber evidence="8">6.2.1.69</ecNumber>
    </recommendedName>
    <alternativeName>
        <fullName evidence="9">L-cysteine--[L-cysteinyl-carrier protein] ligase</fullName>
    </alternativeName>
</protein>
<dbReference type="InterPro" id="IPR001031">
    <property type="entry name" value="Thioesterase"/>
</dbReference>
<dbReference type="SUPFAM" id="SSF53474">
    <property type="entry name" value="alpha/beta-Hydrolases"/>
    <property type="match status" value="1"/>
</dbReference>
<dbReference type="RefSeq" id="WP_157331518.1">
    <property type="nucleotide sequence ID" value="NZ_JANADL010000004.1"/>
</dbReference>
<reference evidence="11 12" key="1">
    <citation type="submission" date="2019-12" db="EMBL/GenBank/DDBJ databases">
        <title>Draft genome sequences Bradyrhizobium cajani AMBPC1010, Bradyrhizobium pachyrhizi AMBPC1040 and Bradyrhizobium yuanmingense ALSPC3051, three plant growth promoting strains isolated from nodules of Cajanus cajan L. in Dominican Republic.</title>
        <authorList>
            <person name="Flores-Felix J.D."/>
            <person name="Araujo J."/>
            <person name="Diaz-Alcantara C."/>
            <person name="Gonzalez-Andres F."/>
            <person name="Velazquez E."/>
        </authorList>
    </citation>
    <scope>NUCLEOTIDE SEQUENCE [LARGE SCALE GENOMIC DNA]</scope>
    <source>
        <strain evidence="11 12">1010</strain>
    </source>
</reference>
<dbReference type="InterPro" id="IPR010071">
    <property type="entry name" value="AA_adenyl_dom"/>
</dbReference>
<organism evidence="11 12">
    <name type="scientific">Bradyrhizobium cajani</name>
    <dbReference type="NCBI Taxonomy" id="1928661"/>
    <lineage>
        <taxon>Bacteria</taxon>
        <taxon>Pseudomonadati</taxon>
        <taxon>Pseudomonadota</taxon>
        <taxon>Alphaproteobacteria</taxon>
        <taxon>Hyphomicrobiales</taxon>
        <taxon>Nitrobacteraceae</taxon>
        <taxon>Bradyrhizobium</taxon>
    </lineage>
</organism>
<dbReference type="InterPro" id="IPR013217">
    <property type="entry name" value="Methyltransf_12"/>
</dbReference>
<dbReference type="GO" id="GO:0005737">
    <property type="term" value="C:cytoplasm"/>
    <property type="evidence" value="ECO:0007669"/>
    <property type="project" value="TreeGrafter"/>
</dbReference>
<evidence type="ECO:0000256" key="9">
    <source>
        <dbReference type="ARBA" id="ARBA00079103"/>
    </source>
</evidence>
<dbReference type="FunFam" id="3.40.50.12780:FF:000012">
    <property type="entry name" value="Non-ribosomal peptide synthetase"/>
    <property type="match status" value="1"/>
</dbReference>
<dbReference type="Gene3D" id="1.10.10.1830">
    <property type="entry name" value="Non-ribosomal peptide synthase, adenylation domain"/>
    <property type="match status" value="1"/>
</dbReference>
<evidence type="ECO:0000313" key="11">
    <source>
        <dbReference type="EMBL" id="MVT75599.1"/>
    </source>
</evidence>
<dbReference type="PANTHER" id="PTHR45527">
    <property type="entry name" value="NONRIBOSOMAL PEPTIDE SYNTHETASE"/>
    <property type="match status" value="1"/>
</dbReference>
<dbReference type="EMBL" id="WQNE01000018">
    <property type="protein sequence ID" value="MVT75599.1"/>
    <property type="molecule type" value="Genomic_DNA"/>
</dbReference>
<keyword evidence="4" id="KW-0597">Phosphoprotein</keyword>
<dbReference type="GO" id="GO:0043041">
    <property type="term" value="P:amino acid activation for nonribosomal peptide biosynthetic process"/>
    <property type="evidence" value="ECO:0007669"/>
    <property type="project" value="TreeGrafter"/>
</dbReference>
<dbReference type="InterPro" id="IPR042099">
    <property type="entry name" value="ANL_N_sf"/>
</dbReference>
<dbReference type="FunFam" id="3.30.559.30:FF:000006">
    <property type="entry name" value="Yersiniabactin polyketide/non-ribosomal peptide synthetase"/>
    <property type="match status" value="1"/>
</dbReference>
<dbReference type="Pfam" id="PF00975">
    <property type="entry name" value="Thioesterase"/>
    <property type="match status" value="1"/>
</dbReference>